<dbReference type="AlphaFoldDB" id="A0A8H8TR93"/>
<accession>A0A8H8TR93</accession>
<dbReference type="Proteomes" id="UP000658997">
    <property type="component" value="Unassembled WGS sequence"/>
</dbReference>
<evidence type="ECO:0000313" key="3">
    <source>
        <dbReference type="Proteomes" id="UP000658997"/>
    </source>
</evidence>
<evidence type="ECO:0000313" key="2">
    <source>
        <dbReference type="EMBL" id="SYW76659.1"/>
    </source>
</evidence>
<dbReference type="GO" id="GO:0045040">
    <property type="term" value="P:protein insertion into mitochondrial outer membrane"/>
    <property type="evidence" value="ECO:0007669"/>
    <property type="project" value="InterPro"/>
</dbReference>
<dbReference type="PANTHER" id="PTHR28230:SF1">
    <property type="entry name" value="MITOCHONDRIAL IMPORT PROTEIN 2"/>
    <property type="match status" value="1"/>
</dbReference>
<evidence type="ECO:0000256" key="1">
    <source>
        <dbReference type="SAM" id="MobiDB-lite"/>
    </source>
</evidence>
<organism evidence="2 3">
    <name type="scientific">Ustilago bromivora</name>
    <dbReference type="NCBI Taxonomy" id="307758"/>
    <lineage>
        <taxon>Eukaryota</taxon>
        <taxon>Fungi</taxon>
        <taxon>Dikarya</taxon>
        <taxon>Basidiomycota</taxon>
        <taxon>Ustilaginomycotina</taxon>
        <taxon>Ustilaginomycetes</taxon>
        <taxon>Ustilaginales</taxon>
        <taxon>Ustilaginaceae</taxon>
        <taxon>Ustilago</taxon>
    </lineage>
</organism>
<dbReference type="PANTHER" id="PTHR28230">
    <property type="entry name" value="CHROMOSOME 1, WHOLE GENOME SHOTGUN SEQUENCE"/>
    <property type="match status" value="1"/>
</dbReference>
<feature type="region of interest" description="Disordered" evidence="1">
    <location>
        <begin position="1"/>
        <end position="61"/>
    </location>
</feature>
<dbReference type="EMBL" id="ULHB01000020">
    <property type="protein sequence ID" value="SYW76659.1"/>
    <property type="molecule type" value="Genomic_DNA"/>
</dbReference>
<feature type="compositionally biased region" description="Low complexity" evidence="1">
    <location>
        <begin position="77"/>
        <end position="106"/>
    </location>
</feature>
<sequence>MTDTTHFTFGSKVGNVGFDNAPSTSSANQEFTFTSDRAPNSSTESGYLDDEPAEASSSSSKRYVNATTLFSHLAQRQFEQQQQQSRQTLSQAEYDDPSSWSHSPSSRFRRNRAEGEGQREDSEYSYDSDSEDSYDSAQLQKEWEEQLDQLKLMFQIIIFPFVGKFMGRKFSFFCKYTTPSTHFKTGARGEADTSIALSVVYCVVFDRYRRLGSPFGGAFWRGITG</sequence>
<keyword evidence="3" id="KW-1185">Reference proteome</keyword>
<protein>
    <submittedName>
        <fullName evidence="2">Uncharacterized protein</fullName>
    </submittedName>
</protein>
<dbReference type="GO" id="GO:0005741">
    <property type="term" value="C:mitochondrial outer membrane"/>
    <property type="evidence" value="ECO:0007669"/>
    <property type="project" value="TreeGrafter"/>
</dbReference>
<dbReference type="Pfam" id="PF19117">
    <property type="entry name" value="Mim2"/>
    <property type="match status" value="1"/>
</dbReference>
<gene>
    <name evidence="2" type="ORF">UBRO2_01496</name>
</gene>
<reference evidence="2" key="1">
    <citation type="submission" date="2018-08" db="EMBL/GenBank/DDBJ databases">
        <authorList>
            <person name="Guldener U."/>
        </authorList>
    </citation>
    <scope>NUCLEOTIDE SEQUENCE</scope>
    <source>
        <strain evidence="2">UB2</strain>
    </source>
</reference>
<feature type="region of interest" description="Disordered" evidence="1">
    <location>
        <begin position="77"/>
        <end position="137"/>
    </location>
</feature>
<dbReference type="GO" id="GO:0070096">
    <property type="term" value="P:mitochondrial outer membrane translocase complex assembly"/>
    <property type="evidence" value="ECO:0007669"/>
    <property type="project" value="InterPro"/>
</dbReference>
<feature type="compositionally biased region" description="Polar residues" evidence="1">
    <location>
        <begin position="21"/>
        <end position="45"/>
    </location>
</feature>
<dbReference type="InterPro" id="IPR037652">
    <property type="entry name" value="Mim2"/>
</dbReference>
<feature type="compositionally biased region" description="Basic and acidic residues" evidence="1">
    <location>
        <begin position="111"/>
        <end position="122"/>
    </location>
</feature>
<proteinExistence type="predicted"/>
<comment type="caution">
    <text evidence="2">The sequence shown here is derived from an EMBL/GenBank/DDBJ whole genome shotgun (WGS) entry which is preliminary data.</text>
</comment>
<feature type="compositionally biased region" description="Acidic residues" evidence="1">
    <location>
        <begin position="123"/>
        <end position="134"/>
    </location>
</feature>
<name>A0A8H8TR93_9BASI</name>